<dbReference type="Pfam" id="PF01370">
    <property type="entry name" value="Epimerase"/>
    <property type="match status" value="1"/>
</dbReference>
<dbReference type="RefSeq" id="WP_120679936.1">
    <property type="nucleotide sequence ID" value="NZ_RBAL01000007.1"/>
</dbReference>
<evidence type="ECO:0000313" key="2">
    <source>
        <dbReference type="EMBL" id="RKN41867.1"/>
    </source>
</evidence>
<dbReference type="Proteomes" id="UP000272474">
    <property type="component" value="Unassembled WGS sequence"/>
</dbReference>
<dbReference type="InterPro" id="IPR001509">
    <property type="entry name" value="Epimerase_deHydtase"/>
</dbReference>
<organism evidence="2 3">
    <name type="scientific">Streptomyces hoynatensis</name>
    <dbReference type="NCBI Taxonomy" id="1141874"/>
    <lineage>
        <taxon>Bacteria</taxon>
        <taxon>Bacillati</taxon>
        <taxon>Actinomycetota</taxon>
        <taxon>Actinomycetes</taxon>
        <taxon>Kitasatosporales</taxon>
        <taxon>Streptomycetaceae</taxon>
        <taxon>Streptomyces</taxon>
    </lineage>
</organism>
<comment type="caution">
    <text evidence="2">The sequence shown here is derived from an EMBL/GenBank/DDBJ whole genome shotgun (WGS) entry which is preliminary data.</text>
</comment>
<dbReference type="AlphaFoldDB" id="A0A3A9Z3G7"/>
<dbReference type="InterPro" id="IPR050177">
    <property type="entry name" value="Lipid_A_modif_metabolic_enz"/>
</dbReference>
<sequence>MDRTVLVTGAARQLSGRFVRQVRRHPAVSRVIAVDTRAPGYPLGEAEFVRADIRQPSIVSALAAHAVDTVVHLDLGPAPGPTGGRAAAKERNVLGTLQLLGACQKLPTLRRLVIGSSTQVYGHPGRGPAVLDEDAPPTAAGGGGFAQDVAEIEEYVRGFARRRPEVAVTVLRFAHLLGAGVDSPFAAYFRLPVLPTVLGYDPRLQFLHEHDALEVLGRAVAGPGDGAEEGEQGAALGPGTYNVAGEGVLLLSQAARRLGRPTVPVARPVTPWLGSALRAAGVRGVSAEQFASLAHGRVVRTARLRAALGGPLEYTTAAAFAEFAAAHGGPLSPEAVTRALDRVEEVVRRG</sequence>
<dbReference type="PANTHER" id="PTHR43245">
    <property type="entry name" value="BIFUNCTIONAL POLYMYXIN RESISTANCE PROTEIN ARNA"/>
    <property type="match status" value="1"/>
</dbReference>
<dbReference type="PANTHER" id="PTHR43245:SF52">
    <property type="entry name" value="NAD-DEPENDENT EPIMERASE_DEHYDRATASE"/>
    <property type="match status" value="1"/>
</dbReference>
<accession>A0A3A9Z3G7</accession>
<evidence type="ECO:0000259" key="1">
    <source>
        <dbReference type="Pfam" id="PF01370"/>
    </source>
</evidence>
<reference evidence="2 3" key="1">
    <citation type="journal article" date="2014" name="Int. J. Syst. Evol. Microbiol.">
        <title>Streptomyces hoynatensis sp. nov., isolated from deep marine sediment.</title>
        <authorList>
            <person name="Veyisoglu A."/>
            <person name="Sahin N."/>
        </authorList>
    </citation>
    <scope>NUCLEOTIDE SEQUENCE [LARGE SCALE GENOMIC DNA]</scope>
    <source>
        <strain evidence="2 3">KCTC 29097</strain>
    </source>
</reference>
<evidence type="ECO:0000313" key="3">
    <source>
        <dbReference type="Proteomes" id="UP000272474"/>
    </source>
</evidence>
<proteinExistence type="predicted"/>
<dbReference type="InterPro" id="IPR036291">
    <property type="entry name" value="NAD(P)-bd_dom_sf"/>
</dbReference>
<gene>
    <name evidence="2" type="ORF">D7294_15600</name>
</gene>
<dbReference type="SUPFAM" id="SSF51735">
    <property type="entry name" value="NAD(P)-binding Rossmann-fold domains"/>
    <property type="match status" value="1"/>
</dbReference>
<feature type="domain" description="NAD-dependent epimerase/dehydratase" evidence="1">
    <location>
        <begin position="5"/>
        <end position="182"/>
    </location>
</feature>
<keyword evidence="3" id="KW-1185">Reference proteome</keyword>
<dbReference type="OrthoDB" id="3205647at2"/>
<dbReference type="Gene3D" id="3.40.50.720">
    <property type="entry name" value="NAD(P)-binding Rossmann-like Domain"/>
    <property type="match status" value="1"/>
</dbReference>
<name>A0A3A9Z3G7_9ACTN</name>
<dbReference type="EMBL" id="RBAL01000007">
    <property type="protein sequence ID" value="RKN41867.1"/>
    <property type="molecule type" value="Genomic_DNA"/>
</dbReference>
<protein>
    <submittedName>
        <fullName evidence="2">NAD-dependent epimerase/dehydratase family protein</fullName>
    </submittedName>
</protein>